<gene>
    <name evidence="4" type="ORF">BdWA1_000824</name>
</gene>
<dbReference type="Proteomes" id="UP001214638">
    <property type="component" value="Unassembled WGS sequence"/>
</dbReference>
<dbReference type="Gene3D" id="3.50.50.60">
    <property type="entry name" value="FAD/NAD(P)-binding domain"/>
    <property type="match status" value="2"/>
</dbReference>
<dbReference type="GO" id="GO:0006744">
    <property type="term" value="P:ubiquinone biosynthetic process"/>
    <property type="evidence" value="ECO:0007669"/>
    <property type="project" value="TreeGrafter"/>
</dbReference>
<comment type="caution">
    <text evidence="4">The sequence shown here is derived from an EMBL/GenBank/DDBJ whole genome shotgun (WGS) entry which is preliminary data.</text>
</comment>
<accession>A0AAD9PMZ6</accession>
<feature type="domain" description="FAD-binding" evidence="3">
    <location>
        <begin position="219"/>
        <end position="419"/>
    </location>
</feature>
<dbReference type="Gene3D" id="3.30.70.2450">
    <property type="match status" value="1"/>
</dbReference>
<dbReference type="PANTHER" id="PTHR43004">
    <property type="entry name" value="TRK SYSTEM POTASSIUM UPTAKE PROTEIN"/>
    <property type="match status" value="1"/>
</dbReference>
<protein>
    <submittedName>
        <fullName evidence="4">Bifunctional FAD-binding domain/FAD-NAD(P)-binding domain superfamily</fullName>
    </submittedName>
</protein>
<evidence type="ECO:0000256" key="2">
    <source>
        <dbReference type="ARBA" id="ARBA00022827"/>
    </source>
</evidence>
<evidence type="ECO:0000313" key="5">
    <source>
        <dbReference type="Proteomes" id="UP001214638"/>
    </source>
</evidence>
<dbReference type="GO" id="GO:0005739">
    <property type="term" value="C:mitochondrion"/>
    <property type="evidence" value="ECO:0007669"/>
    <property type="project" value="TreeGrafter"/>
</dbReference>
<dbReference type="InterPro" id="IPR036188">
    <property type="entry name" value="FAD/NAD-bd_sf"/>
</dbReference>
<keyword evidence="2" id="KW-0274">FAD</keyword>
<dbReference type="GO" id="GO:0016709">
    <property type="term" value="F:oxidoreductase activity, acting on paired donors, with incorporation or reduction of molecular oxygen, NAD(P)H as one donor, and incorporation of one atom of oxygen"/>
    <property type="evidence" value="ECO:0007669"/>
    <property type="project" value="UniProtKB-ARBA"/>
</dbReference>
<dbReference type="KEGG" id="bdw:94335122"/>
<dbReference type="RefSeq" id="XP_067804663.1">
    <property type="nucleotide sequence ID" value="XM_067945872.1"/>
</dbReference>
<dbReference type="InterPro" id="IPR050641">
    <property type="entry name" value="RIFMO-like"/>
</dbReference>
<dbReference type="EMBL" id="JALLKP010000001">
    <property type="protein sequence ID" value="KAK2197821.1"/>
    <property type="molecule type" value="Genomic_DNA"/>
</dbReference>
<evidence type="ECO:0000313" key="4">
    <source>
        <dbReference type="EMBL" id="KAK2197821.1"/>
    </source>
</evidence>
<dbReference type="GO" id="GO:0071949">
    <property type="term" value="F:FAD binding"/>
    <property type="evidence" value="ECO:0007669"/>
    <property type="project" value="InterPro"/>
</dbReference>
<keyword evidence="1" id="KW-0285">Flavoprotein</keyword>
<dbReference type="PRINTS" id="PR00420">
    <property type="entry name" value="RNGMNOXGNASE"/>
</dbReference>
<dbReference type="SUPFAM" id="SSF51905">
    <property type="entry name" value="FAD/NAD(P)-binding domain"/>
    <property type="match status" value="1"/>
</dbReference>
<feature type="domain" description="FAD-binding" evidence="3">
    <location>
        <begin position="9"/>
        <end position="133"/>
    </location>
</feature>
<evidence type="ECO:0000259" key="3">
    <source>
        <dbReference type="Pfam" id="PF01494"/>
    </source>
</evidence>
<dbReference type="Pfam" id="PF01494">
    <property type="entry name" value="FAD_binding_3"/>
    <property type="match status" value="2"/>
</dbReference>
<dbReference type="InterPro" id="IPR002938">
    <property type="entry name" value="FAD-bd"/>
</dbReference>
<proteinExistence type="predicted"/>
<dbReference type="PANTHER" id="PTHR43004:SF6">
    <property type="entry name" value="FAD_NAD(P)-BINDING OXIDOREDUCTASE FAMILY PROTEIN"/>
    <property type="match status" value="1"/>
</dbReference>
<keyword evidence="5" id="KW-1185">Reference proteome</keyword>
<dbReference type="AlphaFoldDB" id="A0AAD9PMZ6"/>
<evidence type="ECO:0000256" key="1">
    <source>
        <dbReference type="ARBA" id="ARBA00022630"/>
    </source>
</evidence>
<sequence>MADKTITTCALVVGAGPVGVTLQLLLGRLGIPSILCERNLKPRNHPRAHYVSNRSMEVWRQLGNIDMALESIVEPLDNWRYFKYCRHVMDPEWNAYGVKDHFKEHYKYGGTYFDEHSPSRITNLPQHKLLFLLKAISLRRSQVYDRLPMGCFESWLKEEYMDAFSNGVFDQTQIDKLHSLEFSLNLQCVGQRNVNRRSTKPLIGLPFVDGGLEFLQFLNQDMSNGVISKVRNLRTKTTVHIKSAFVIGTDGIHSRIRRHLDGNMSHETNTRDSPDLNHVISVHFQSNELGGLVSKNPAMMYFIFSKCISVLVCQGGKPSEFVAQIPYFPNLGEWESWDSNTCEKYITEFVGKPLDDIRILNVKKWKVMTDVAESFVDKKSCRIMIAGDAAHVVAPAGGLGMNMGISDTYNIAWRIARIIYTRLLSKELEMKSILEFGNERKSVALYTRDVCLKEIINGSKIAKRLWYNHDVLQNVGDIFPFLSNFSGVSNSIMNIKFAFNSFDQNDGCLGLLFPGSDIAYAYDGLFNHRQFVIDVVNASDHANSHLHISKSHKEYAPKSINGRRIPHCFLYLPCNNQVFKVSTVDIPSLVQPSIYYCFLVFSQEL</sequence>
<name>A0AAD9PMZ6_9APIC</name>
<reference evidence="4" key="1">
    <citation type="journal article" date="2023" name="Nat. Microbiol.">
        <title>Babesia duncani multi-omics identifies virulence factors and drug targets.</title>
        <authorList>
            <person name="Singh P."/>
            <person name="Lonardi S."/>
            <person name="Liang Q."/>
            <person name="Vydyam P."/>
            <person name="Khabirova E."/>
            <person name="Fang T."/>
            <person name="Gihaz S."/>
            <person name="Thekkiniath J."/>
            <person name="Munshi M."/>
            <person name="Abel S."/>
            <person name="Ciampossin L."/>
            <person name="Batugedara G."/>
            <person name="Gupta M."/>
            <person name="Lu X.M."/>
            <person name="Lenz T."/>
            <person name="Chakravarty S."/>
            <person name="Cornillot E."/>
            <person name="Hu Y."/>
            <person name="Ma W."/>
            <person name="Gonzalez L.M."/>
            <person name="Sanchez S."/>
            <person name="Estrada K."/>
            <person name="Sanchez-Flores A."/>
            <person name="Montero E."/>
            <person name="Harb O.S."/>
            <person name="Le Roch K.G."/>
            <person name="Mamoun C.B."/>
        </authorList>
    </citation>
    <scope>NUCLEOTIDE SEQUENCE</scope>
    <source>
        <strain evidence="4">WA1</strain>
    </source>
</reference>
<dbReference type="GeneID" id="94335122"/>
<organism evidence="4 5">
    <name type="scientific">Babesia duncani</name>
    <dbReference type="NCBI Taxonomy" id="323732"/>
    <lineage>
        <taxon>Eukaryota</taxon>
        <taxon>Sar</taxon>
        <taxon>Alveolata</taxon>
        <taxon>Apicomplexa</taxon>
        <taxon>Aconoidasida</taxon>
        <taxon>Piroplasmida</taxon>
        <taxon>Babesiidae</taxon>
        <taxon>Babesia</taxon>
    </lineage>
</organism>